<dbReference type="InterPro" id="IPR052336">
    <property type="entry name" value="MlaD_Phospholipid_Transporter"/>
</dbReference>
<dbReference type="PROSITE" id="PS51257">
    <property type="entry name" value="PROKAR_LIPOPROTEIN"/>
    <property type="match status" value="1"/>
</dbReference>
<dbReference type="InterPro" id="IPR005693">
    <property type="entry name" value="Mce"/>
</dbReference>
<reference evidence="5 6" key="1">
    <citation type="submission" date="2016-10" db="EMBL/GenBank/DDBJ databases">
        <authorList>
            <person name="de Groot N.N."/>
        </authorList>
    </citation>
    <scope>NUCLEOTIDE SEQUENCE [LARGE SCALE GENOMIC DNA]</scope>
    <source>
        <strain evidence="5 6">JCM 11308</strain>
    </source>
</reference>
<accession>A0A1G6RC60</accession>
<dbReference type="STRING" id="168276.SAMN05444580_102397"/>
<evidence type="ECO:0000256" key="2">
    <source>
        <dbReference type="SAM" id="SignalP"/>
    </source>
</evidence>
<sequence length="387" mass="39816">MTVRRRGIGVAAAVAALVLSGCQWSGLNSVPLPGAAGRGEGSFSVVIEMPDVTTISPNSPVLVGDVTVGSISAIETDGWHAKVTVSLDESVRLPANATAKIGQTSLLGSKHVALAPPTDVVPAGQLAEGSVIPLASAGVYPTTEEALTALSVVLNGGGLAQVQSITTELNEAMDGRTDAARDLLSQLDSLTELLDRQREAMVTTMTNLDGFAGEVNAQRDVLGRALDTLDPAMAELAAQRTDLTAALDSVGRFGDVGTDLVNRTRDDLKANLTALEPTLQQVVAAGSDLIDNLGNLSTFPFPQTTIDDGMRGDYTNLWALIDLTTPRLRSGLGFGTPLGEPPATAAGAAPIDPLTAPLRAVGRAATSPESAPETTPEAKPEKEGSGR</sequence>
<dbReference type="PANTHER" id="PTHR33371">
    <property type="entry name" value="INTERMEMBRANE PHOSPHOLIPID TRANSPORT SYSTEM BINDING PROTEIN MLAD-RELATED"/>
    <property type="match status" value="1"/>
</dbReference>
<protein>
    <submittedName>
        <fullName evidence="5">Phospholipid/cholesterol/gamma-HCH transport system substrate-binding protein</fullName>
    </submittedName>
</protein>
<dbReference type="InterPro" id="IPR024516">
    <property type="entry name" value="Mce_C"/>
</dbReference>
<feature type="compositionally biased region" description="Basic and acidic residues" evidence="1">
    <location>
        <begin position="376"/>
        <end position="387"/>
    </location>
</feature>
<organism evidence="5 6">
    <name type="scientific">Rhodococcus tukisamuensis</name>
    <dbReference type="NCBI Taxonomy" id="168276"/>
    <lineage>
        <taxon>Bacteria</taxon>
        <taxon>Bacillati</taxon>
        <taxon>Actinomycetota</taxon>
        <taxon>Actinomycetes</taxon>
        <taxon>Mycobacteriales</taxon>
        <taxon>Nocardiaceae</taxon>
        <taxon>Rhodococcus</taxon>
    </lineage>
</organism>
<name>A0A1G6RC60_9NOCA</name>
<dbReference type="RefSeq" id="WP_072846983.1">
    <property type="nucleotide sequence ID" value="NZ_FNAB01000002.1"/>
</dbReference>
<evidence type="ECO:0000256" key="1">
    <source>
        <dbReference type="SAM" id="MobiDB-lite"/>
    </source>
</evidence>
<dbReference type="AlphaFoldDB" id="A0A1G6RC60"/>
<feature type="domain" description="Mce/MlaD" evidence="3">
    <location>
        <begin position="44"/>
        <end position="117"/>
    </location>
</feature>
<feature type="chain" id="PRO_5039187104" evidence="2">
    <location>
        <begin position="26"/>
        <end position="387"/>
    </location>
</feature>
<dbReference type="InterPro" id="IPR003399">
    <property type="entry name" value="Mce/MlaD"/>
</dbReference>
<feature type="region of interest" description="Disordered" evidence="1">
    <location>
        <begin position="360"/>
        <end position="387"/>
    </location>
</feature>
<dbReference type="GO" id="GO:0005576">
    <property type="term" value="C:extracellular region"/>
    <property type="evidence" value="ECO:0007669"/>
    <property type="project" value="TreeGrafter"/>
</dbReference>
<evidence type="ECO:0000313" key="5">
    <source>
        <dbReference type="EMBL" id="SDD01496.1"/>
    </source>
</evidence>
<evidence type="ECO:0000313" key="6">
    <source>
        <dbReference type="Proteomes" id="UP000199417"/>
    </source>
</evidence>
<feature type="domain" description="Mammalian cell entry C-terminal" evidence="4">
    <location>
        <begin position="125"/>
        <end position="281"/>
    </location>
</feature>
<keyword evidence="6" id="KW-1185">Reference proteome</keyword>
<proteinExistence type="predicted"/>
<dbReference type="Proteomes" id="UP000199417">
    <property type="component" value="Unassembled WGS sequence"/>
</dbReference>
<dbReference type="EMBL" id="FNAB01000002">
    <property type="protein sequence ID" value="SDD01496.1"/>
    <property type="molecule type" value="Genomic_DNA"/>
</dbReference>
<feature type="compositionally biased region" description="Low complexity" evidence="1">
    <location>
        <begin position="364"/>
        <end position="375"/>
    </location>
</feature>
<dbReference type="NCBIfam" id="TIGR00996">
    <property type="entry name" value="Mtu_fam_mce"/>
    <property type="match status" value="1"/>
</dbReference>
<dbReference type="PANTHER" id="PTHR33371:SF15">
    <property type="entry name" value="LIPOPROTEIN LPRN"/>
    <property type="match status" value="1"/>
</dbReference>
<gene>
    <name evidence="5" type="ORF">SAMN05444580_102397</name>
</gene>
<dbReference type="Pfam" id="PF11887">
    <property type="entry name" value="Mce4_CUP1"/>
    <property type="match status" value="1"/>
</dbReference>
<evidence type="ECO:0000259" key="3">
    <source>
        <dbReference type="Pfam" id="PF02470"/>
    </source>
</evidence>
<dbReference type="Pfam" id="PF02470">
    <property type="entry name" value="MlaD"/>
    <property type="match status" value="1"/>
</dbReference>
<evidence type="ECO:0000259" key="4">
    <source>
        <dbReference type="Pfam" id="PF11887"/>
    </source>
</evidence>
<keyword evidence="2" id="KW-0732">Signal</keyword>
<feature type="signal peptide" evidence="2">
    <location>
        <begin position="1"/>
        <end position="25"/>
    </location>
</feature>